<protein>
    <submittedName>
        <fullName evidence="11">PQQ-dependent dehydrogenase, methanol/ethanol family</fullName>
    </submittedName>
</protein>
<dbReference type="AlphaFoldDB" id="A0A1H9JTG7"/>
<keyword evidence="8" id="KW-1015">Disulfide bond</keyword>
<accession>A0A1H9JTG7</accession>
<evidence type="ECO:0000256" key="6">
    <source>
        <dbReference type="PIRSR" id="PIRSR617512-2"/>
    </source>
</evidence>
<dbReference type="STRING" id="489703.SAMN04488038_11264"/>
<dbReference type="Proteomes" id="UP000199233">
    <property type="component" value="Unassembled WGS sequence"/>
</dbReference>
<keyword evidence="4" id="KW-0560">Oxidoreductase</keyword>
<evidence type="ECO:0000256" key="7">
    <source>
        <dbReference type="PIRSR" id="PIRSR617512-3"/>
    </source>
</evidence>
<reference evidence="11 12" key="1">
    <citation type="submission" date="2016-10" db="EMBL/GenBank/DDBJ databases">
        <authorList>
            <person name="de Groot N.N."/>
        </authorList>
    </citation>
    <scope>NUCLEOTIDE SEQUENCE [LARGE SCALE GENOMIC DNA]</scope>
    <source>
        <strain evidence="11 12">DSM 25927</strain>
    </source>
</reference>
<dbReference type="InterPro" id="IPR017512">
    <property type="entry name" value="PQQ_MeOH/EtOH_DH"/>
</dbReference>
<evidence type="ECO:0000313" key="11">
    <source>
        <dbReference type="EMBL" id="SEQ90044.1"/>
    </source>
</evidence>
<dbReference type="InterPro" id="IPR011047">
    <property type="entry name" value="Quinoprotein_ADH-like_sf"/>
</dbReference>
<dbReference type="InterPro" id="IPR018391">
    <property type="entry name" value="PQQ_b-propeller_rpt"/>
</dbReference>
<dbReference type="OrthoDB" id="9794322at2"/>
<dbReference type="SMART" id="SM00564">
    <property type="entry name" value="PQQ"/>
    <property type="match status" value="4"/>
</dbReference>
<keyword evidence="7" id="KW-0106">Calcium</keyword>
<keyword evidence="3 6" id="KW-0634">PQQ</keyword>
<proteinExistence type="inferred from homology"/>
<dbReference type="Pfam" id="PF01011">
    <property type="entry name" value="PQQ"/>
    <property type="match status" value="2"/>
</dbReference>
<dbReference type="EMBL" id="FOFS01000012">
    <property type="protein sequence ID" value="SEQ90044.1"/>
    <property type="molecule type" value="Genomic_DNA"/>
</dbReference>
<dbReference type="NCBIfam" id="TIGR03075">
    <property type="entry name" value="PQQ_enz_alc_DH"/>
    <property type="match status" value="1"/>
</dbReference>
<dbReference type="InterPro" id="IPR002372">
    <property type="entry name" value="PQQ_rpt_dom"/>
</dbReference>
<dbReference type="PROSITE" id="PS51257">
    <property type="entry name" value="PROKAR_LIPOPROTEIN"/>
    <property type="match status" value="1"/>
</dbReference>
<dbReference type="Gene3D" id="2.140.10.10">
    <property type="entry name" value="Quinoprotein alcohol dehydrogenase-like superfamily"/>
    <property type="match status" value="1"/>
</dbReference>
<keyword evidence="2 7" id="KW-0479">Metal-binding</keyword>
<comment type="similarity">
    <text evidence="1">Belongs to the bacterial PQQ dehydrogenase family.</text>
</comment>
<feature type="domain" description="Pyrrolo-quinoline quinone repeat" evidence="10">
    <location>
        <begin position="502"/>
        <end position="564"/>
    </location>
</feature>
<evidence type="ECO:0000256" key="3">
    <source>
        <dbReference type="ARBA" id="ARBA00022891"/>
    </source>
</evidence>
<evidence type="ECO:0000256" key="9">
    <source>
        <dbReference type="SAM" id="SignalP"/>
    </source>
</evidence>
<comment type="cofactor">
    <cofactor evidence="7">
        <name>Ca(2+)</name>
        <dbReference type="ChEBI" id="CHEBI:29108"/>
    </cofactor>
    <text evidence="7">Binds 1 Ca(2+) ion per subunit.</text>
</comment>
<evidence type="ECO:0000256" key="2">
    <source>
        <dbReference type="ARBA" id="ARBA00022723"/>
    </source>
</evidence>
<dbReference type="GO" id="GO:0005509">
    <property type="term" value="F:calcium ion binding"/>
    <property type="evidence" value="ECO:0007669"/>
    <property type="project" value="InterPro"/>
</dbReference>
<sequence>MNVRKAVRFCAALLMGSMACTAAFGNAEEVQRSKDPNQWGMPGGDLAMTRHSKLADINTGNVANLQMIWSQSSGTLRGHEGQPVVVTDGGKPMMYLISGWPNIVQALDLSDPDHPKAIWKYTKSTDRDESAVPRACCDTVNRGLSYADGKVVFGTLDGFLIALDAKSGKEVWVVKHAFPDKGETITPAPLIAEDKVLIGFGGDEFAARGRFSAYNLKDGKLAWQCYSTGEDKDTCITKNTNKKHPEYGSTDASIKSYPGEEWKRGGGSSWGFYSYDPELKLVYHSTGNPGLWSPFYRCQFKTHEECNTGKQDNKWSMTIFARNVQTGEAVWAYQMTPFDQWDYDGINENMLADWKIDGKDRKVLVHFDRNGFAYVLDRTDGTLIAAHKFVTANWAEKIDMKTGRPVKVKEHSPFGLGNNVQACPSAMGGKDQQPCALDPNEPGVAYCPTNNWCMELEPQERSHTQQGTVYVFANVYMYPEKPGVTGKFKKFNVLTGETVWEVPDQYPNWGGALITEGGLAFYGSLGGDFRAVDRKTGKVLWSRKLGSGIIGNPITYKVGGKQYVSVWSGIGGWIGLPVTAGLDLDDKFGAIGATAMTKAANLDKIPQGGTLYTFRVD</sequence>
<evidence type="ECO:0000256" key="1">
    <source>
        <dbReference type="ARBA" id="ARBA00008156"/>
    </source>
</evidence>
<gene>
    <name evidence="11" type="ORF">SAMN04488038_11264</name>
</gene>
<evidence type="ECO:0000256" key="8">
    <source>
        <dbReference type="PIRSR" id="PIRSR617512-4"/>
    </source>
</evidence>
<feature type="chain" id="PRO_5011680600" evidence="9">
    <location>
        <begin position="23"/>
        <end position="617"/>
    </location>
</feature>
<feature type="signal peptide" evidence="9">
    <location>
        <begin position="1"/>
        <end position="22"/>
    </location>
</feature>
<keyword evidence="12" id="KW-1185">Reference proteome</keyword>
<feature type="binding site" evidence="7">
    <location>
        <position position="204"/>
    </location>
    <ligand>
        <name>Ca(2+)</name>
        <dbReference type="ChEBI" id="CHEBI:29108"/>
    </ligand>
</feature>
<feature type="disulfide bond" evidence="8">
    <location>
        <begin position="136"/>
        <end position="137"/>
    </location>
</feature>
<evidence type="ECO:0000259" key="10">
    <source>
        <dbReference type="Pfam" id="PF01011"/>
    </source>
</evidence>
<feature type="binding site" evidence="6">
    <location>
        <position position="142"/>
    </location>
    <ligand>
        <name>pyrroloquinoline quinone</name>
        <dbReference type="ChEBI" id="CHEBI:58442"/>
    </ligand>
</feature>
<dbReference type="PANTHER" id="PTHR32303">
    <property type="entry name" value="QUINOPROTEIN ALCOHOL DEHYDROGENASE (CYTOCHROME C)"/>
    <property type="match status" value="1"/>
</dbReference>
<dbReference type="GO" id="GO:0016614">
    <property type="term" value="F:oxidoreductase activity, acting on CH-OH group of donors"/>
    <property type="evidence" value="ECO:0007669"/>
    <property type="project" value="InterPro"/>
</dbReference>
<evidence type="ECO:0000313" key="12">
    <source>
        <dbReference type="Proteomes" id="UP000199233"/>
    </source>
</evidence>
<name>A0A1H9JTG7_9GAMM</name>
<organism evidence="11 12">
    <name type="scientific">Solimonas aquatica</name>
    <dbReference type="NCBI Taxonomy" id="489703"/>
    <lineage>
        <taxon>Bacteria</taxon>
        <taxon>Pseudomonadati</taxon>
        <taxon>Pseudomonadota</taxon>
        <taxon>Gammaproteobacteria</taxon>
        <taxon>Nevskiales</taxon>
        <taxon>Nevskiaceae</taxon>
        <taxon>Solimonas</taxon>
    </lineage>
</organism>
<dbReference type="SUPFAM" id="SSF50998">
    <property type="entry name" value="Quinoprotein alcohol dehydrogenase-like"/>
    <property type="match status" value="1"/>
</dbReference>
<feature type="binding site" evidence="7">
    <location>
        <position position="288"/>
    </location>
    <ligand>
        <name>Ca(2+)</name>
        <dbReference type="ChEBI" id="CHEBI:29108"/>
    </ligand>
</feature>
<evidence type="ECO:0000256" key="4">
    <source>
        <dbReference type="ARBA" id="ARBA00023002"/>
    </source>
</evidence>
<comment type="cofactor">
    <cofactor evidence="6">
        <name>pyrroloquinoline quinone</name>
        <dbReference type="ChEBI" id="CHEBI:58442"/>
    </cofactor>
    <text evidence="6">Binds 1 PQQ group per subunit.</text>
</comment>
<feature type="domain" description="Pyrrolo-quinoline quinone repeat" evidence="10">
    <location>
        <begin position="39"/>
        <end position="384"/>
    </location>
</feature>
<feature type="binding site" evidence="7">
    <location>
        <position position="342"/>
    </location>
    <ligand>
        <name>Ca(2+)</name>
        <dbReference type="ChEBI" id="CHEBI:29108"/>
    </ligand>
</feature>
<dbReference type="GO" id="GO:0016020">
    <property type="term" value="C:membrane"/>
    <property type="evidence" value="ECO:0007669"/>
    <property type="project" value="InterPro"/>
</dbReference>
<keyword evidence="9" id="KW-0732">Signal</keyword>
<feature type="active site" description="Proton acceptor" evidence="5">
    <location>
        <position position="342"/>
    </location>
</feature>
<evidence type="ECO:0000256" key="5">
    <source>
        <dbReference type="PIRSR" id="PIRSR617512-1"/>
    </source>
</evidence>
<dbReference type="PANTHER" id="PTHR32303:SF4">
    <property type="entry name" value="QUINOPROTEIN GLUCOSE DEHYDROGENASE"/>
    <property type="match status" value="1"/>
</dbReference>
<feature type="binding site" evidence="6">
    <location>
        <position position="80"/>
    </location>
    <ligand>
        <name>pyrroloquinoline quinone</name>
        <dbReference type="ChEBI" id="CHEBI:58442"/>
    </ligand>
</feature>
<feature type="binding site" evidence="6">
    <location>
        <position position="186"/>
    </location>
    <ligand>
        <name>pyrroloquinoline quinone</name>
        <dbReference type="ChEBI" id="CHEBI:58442"/>
    </ligand>
</feature>